<proteinExistence type="predicted"/>
<evidence type="ECO:0008006" key="2">
    <source>
        <dbReference type="Google" id="ProtNLM"/>
    </source>
</evidence>
<gene>
    <name evidence="1" type="ORF">LCGC14_2793870</name>
</gene>
<sequence length="382" mass="43982">MPSRKEIAKFFFDPVLPAAKQYEGLRAYFVKECSARKIALRLGYTLSSFQTLVRDFKVNLKEGRKPEFFISHHPGPKTTPKKDLVRMEAITLRKQNYSIYDIQALLETKGYIISHTAISEILREEGFARLPKRSKVEVRQVSISRPNIPEVTDVRSLNLSDGRKVTTEYGGLFLFLPILSELGLEEIVATSKYPGTTMIPAVSAILSHLVLKLIDKERHSHIDDLNFDEGVGLFAELNLLPKSTAISSYSYRTIRSMNLCFLEKLIHRIHTDILLDAKVFNLDFHPVPHRGEESVLERHWIPSRGKAFKSVLTFFAQDSDTRILCYCNAQVYKRSQSEEVLKFVEFWKRIKGCYPTYLLFDSKLTTYQNLSQLNQKGIYFIT</sequence>
<organism evidence="1">
    <name type="scientific">marine sediment metagenome</name>
    <dbReference type="NCBI Taxonomy" id="412755"/>
    <lineage>
        <taxon>unclassified sequences</taxon>
        <taxon>metagenomes</taxon>
        <taxon>ecological metagenomes</taxon>
    </lineage>
</organism>
<accession>A0A0F8ZBY7</accession>
<name>A0A0F8ZBY7_9ZZZZ</name>
<protein>
    <recommendedName>
        <fullName evidence="2">Transposase IS4-like domain-containing protein</fullName>
    </recommendedName>
</protein>
<comment type="caution">
    <text evidence="1">The sequence shown here is derived from an EMBL/GenBank/DDBJ whole genome shotgun (WGS) entry which is preliminary data.</text>
</comment>
<dbReference type="EMBL" id="LAZR01052245">
    <property type="protein sequence ID" value="KKK83390.1"/>
    <property type="molecule type" value="Genomic_DNA"/>
</dbReference>
<reference evidence="1" key="1">
    <citation type="journal article" date="2015" name="Nature">
        <title>Complex archaea that bridge the gap between prokaryotes and eukaryotes.</title>
        <authorList>
            <person name="Spang A."/>
            <person name="Saw J.H."/>
            <person name="Jorgensen S.L."/>
            <person name="Zaremba-Niedzwiedzka K."/>
            <person name="Martijn J."/>
            <person name="Lind A.E."/>
            <person name="van Eijk R."/>
            <person name="Schleper C."/>
            <person name="Guy L."/>
            <person name="Ettema T.J."/>
        </authorList>
    </citation>
    <scope>NUCLEOTIDE SEQUENCE</scope>
</reference>
<dbReference type="AlphaFoldDB" id="A0A0F8ZBY7"/>
<feature type="non-terminal residue" evidence="1">
    <location>
        <position position="382"/>
    </location>
</feature>
<evidence type="ECO:0000313" key="1">
    <source>
        <dbReference type="EMBL" id="KKK83390.1"/>
    </source>
</evidence>